<feature type="region of interest" description="Disordered" evidence="1">
    <location>
        <begin position="274"/>
        <end position="300"/>
    </location>
</feature>
<organism evidence="2 3">
    <name type="scientific">Aspergillus pseudotamarii</name>
    <dbReference type="NCBI Taxonomy" id="132259"/>
    <lineage>
        <taxon>Eukaryota</taxon>
        <taxon>Fungi</taxon>
        <taxon>Dikarya</taxon>
        <taxon>Ascomycota</taxon>
        <taxon>Pezizomycotina</taxon>
        <taxon>Eurotiomycetes</taxon>
        <taxon>Eurotiomycetidae</taxon>
        <taxon>Eurotiales</taxon>
        <taxon>Aspergillaceae</taxon>
        <taxon>Aspergillus</taxon>
        <taxon>Aspergillus subgen. Circumdati</taxon>
    </lineage>
</organism>
<evidence type="ECO:0000313" key="3">
    <source>
        <dbReference type="Proteomes" id="UP000325672"/>
    </source>
</evidence>
<dbReference type="EMBL" id="ML743705">
    <property type="protein sequence ID" value="KAE8130723.1"/>
    <property type="molecule type" value="Genomic_DNA"/>
</dbReference>
<dbReference type="GeneID" id="43645436"/>
<dbReference type="AlphaFoldDB" id="A0A5N6SBF7"/>
<evidence type="ECO:0000256" key="1">
    <source>
        <dbReference type="SAM" id="MobiDB-lite"/>
    </source>
</evidence>
<evidence type="ECO:0000313" key="2">
    <source>
        <dbReference type="EMBL" id="KAE8130723.1"/>
    </source>
</evidence>
<protein>
    <submittedName>
        <fullName evidence="2">Uncharacterized protein</fullName>
    </submittedName>
</protein>
<feature type="compositionally biased region" description="Low complexity" evidence="1">
    <location>
        <begin position="289"/>
        <end position="300"/>
    </location>
</feature>
<gene>
    <name evidence="2" type="ORF">BDV38DRAFT_289369</name>
</gene>
<accession>A0A5N6SBF7</accession>
<keyword evidence="3" id="KW-1185">Reference proteome</keyword>
<reference evidence="2 3" key="1">
    <citation type="submission" date="2019-04" db="EMBL/GenBank/DDBJ databases">
        <title>Friends and foes A comparative genomics study of 23 Aspergillus species from section Flavi.</title>
        <authorList>
            <consortium name="DOE Joint Genome Institute"/>
            <person name="Kjaerbolling I."/>
            <person name="Vesth T."/>
            <person name="Frisvad J.C."/>
            <person name="Nybo J.L."/>
            <person name="Theobald S."/>
            <person name="Kildgaard S."/>
            <person name="Isbrandt T."/>
            <person name="Kuo A."/>
            <person name="Sato A."/>
            <person name="Lyhne E.K."/>
            <person name="Kogle M.E."/>
            <person name="Wiebenga A."/>
            <person name="Kun R.S."/>
            <person name="Lubbers R.J."/>
            <person name="Makela M.R."/>
            <person name="Barry K."/>
            <person name="Chovatia M."/>
            <person name="Clum A."/>
            <person name="Daum C."/>
            <person name="Haridas S."/>
            <person name="He G."/>
            <person name="LaButti K."/>
            <person name="Lipzen A."/>
            <person name="Mondo S."/>
            <person name="Riley R."/>
            <person name="Salamov A."/>
            <person name="Simmons B.A."/>
            <person name="Magnuson J.K."/>
            <person name="Henrissat B."/>
            <person name="Mortensen U.H."/>
            <person name="Larsen T.O."/>
            <person name="Devries R.P."/>
            <person name="Grigoriev I.V."/>
            <person name="Machida M."/>
            <person name="Baker S.E."/>
            <person name="Andersen M.R."/>
        </authorList>
    </citation>
    <scope>NUCLEOTIDE SEQUENCE [LARGE SCALE GENOMIC DNA]</scope>
    <source>
        <strain evidence="2 3">CBS 117625</strain>
    </source>
</reference>
<name>A0A5N6SBF7_ASPPS</name>
<dbReference type="RefSeq" id="XP_031906786.1">
    <property type="nucleotide sequence ID" value="XM_032061226.1"/>
</dbReference>
<sequence length="300" mass="34300">MDSSQPALPEPSLLEIFRFQCPNVYFKSSPSDMPIGGINVIESANDLIDSRAPGFLRISLPSWENYGLFSNSPLPYGSEGKPRNEYDTLYPLAHLRMAQEVYLRLFQIVQYLHVIRRMHLLKLERVRGQRISQKRGQRVDGLAINLTLAEMYSDWETVEEELRSVRKLQFRKENRLARRWLLVATRLSFGALLICSKKLEREINNNHTKESQLIARATNIANDFPDIVETYQHLNLTAMCLLNQRPISHTTNIDLIVNRVDAHLKTAGSAETTPVEFPFSTYPEEESNSESPLSNAASNP</sequence>
<dbReference type="OrthoDB" id="4399776at2759"/>
<proteinExistence type="predicted"/>
<dbReference type="Proteomes" id="UP000325672">
    <property type="component" value="Unassembled WGS sequence"/>
</dbReference>